<evidence type="ECO:0000256" key="3">
    <source>
        <dbReference type="ARBA" id="ARBA00022840"/>
    </source>
</evidence>
<gene>
    <name evidence="7" type="ORF">NEMVEDRAFT_v1g82034</name>
</gene>
<dbReference type="GO" id="GO:0003777">
    <property type="term" value="F:microtubule motor activity"/>
    <property type="evidence" value="ECO:0007669"/>
    <property type="project" value="InterPro"/>
</dbReference>
<dbReference type="InterPro" id="IPR027417">
    <property type="entry name" value="P-loop_NTPase"/>
</dbReference>
<keyword evidence="3 5" id="KW-0067">ATP-binding</keyword>
<dbReference type="eggNOG" id="KOG4280">
    <property type="taxonomic scope" value="Eukaryota"/>
</dbReference>
<keyword evidence="8" id="KW-1185">Reference proteome</keyword>
<dbReference type="Gene3D" id="3.40.850.10">
    <property type="entry name" value="Kinesin motor domain"/>
    <property type="match status" value="1"/>
</dbReference>
<dbReference type="GO" id="GO:0008017">
    <property type="term" value="F:microtubule binding"/>
    <property type="evidence" value="ECO:0007669"/>
    <property type="project" value="InterPro"/>
</dbReference>
<dbReference type="PROSITE" id="PS50067">
    <property type="entry name" value="KINESIN_MOTOR_2"/>
    <property type="match status" value="1"/>
</dbReference>
<dbReference type="PANTHER" id="PTHR21608:SF7">
    <property type="entry name" value="KINESIN-LIKE PROTEIN CG14535"/>
    <property type="match status" value="1"/>
</dbReference>
<dbReference type="InterPro" id="IPR001752">
    <property type="entry name" value="Kinesin_motor_dom"/>
</dbReference>
<dbReference type="SMART" id="SM00129">
    <property type="entry name" value="KISc"/>
    <property type="match status" value="1"/>
</dbReference>
<dbReference type="InParanoid" id="A7RHS1"/>
<evidence type="ECO:0000256" key="5">
    <source>
        <dbReference type="PROSITE-ProRule" id="PRU00283"/>
    </source>
</evidence>
<dbReference type="Pfam" id="PF00225">
    <property type="entry name" value="Kinesin"/>
    <property type="match status" value="1"/>
</dbReference>
<dbReference type="AlphaFoldDB" id="A7RHS1"/>
<proteinExistence type="inferred from homology"/>
<dbReference type="InterPro" id="IPR036961">
    <property type="entry name" value="Kinesin_motor_dom_sf"/>
</dbReference>
<evidence type="ECO:0000256" key="1">
    <source>
        <dbReference type="ARBA" id="ARBA00004245"/>
    </source>
</evidence>
<keyword evidence="4" id="KW-0206">Cytoskeleton</keyword>
<dbReference type="InterPro" id="IPR027640">
    <property type="entry name" value="Kinesin-like_fam"/>
</dbReference>
<dbReference type="HOGENOM" id="CLU_954055_0_0_1"/>
<name>A7RHS1_NEMVE</name>
<dbReference type="Proteomes" id="UP000001593">
    <property type="component" value="Unassembled WGS sequence"/>
</dbReference>
<dbReference type="STRING" id="45351.A7RHS1"/>
<organism evidence="7 8">
    <name type="scientific">Nematostella vectensis</name>
    <name type="common">Starlet sea anemone</name>
    <dbReference type="NCBI Taxonomy" id="45351"/>
    <lineage>
        <taxon>Eukaryota</taxon>
        <taxon>Metazoa</taxon>
        <taxon>Cnidaria</taxon>
        <taxon>Anthozoa</taxon>
        <taxon>Hexacorallia</taxon>
        <taxon>Actiniaria</taxon>
        <taxon>Edwardsiidae</taxon>
        <taxon>Nematostella</taxon>
    </lineage>
</organism>
<evidence type="ECO:0000256" key="2">
    <source>
        <dbReference type="ARBA" id="ARBA00022741"/>
    </source>
</evidence>
<keyword evidence="5" id="KW-0505">Motor protein</keyword>
<dbReference type="OMA" id="GRSENWR"/>
<accession>A7RHS1</accession>
<evidence type="ECO:0000256" key="4">
    <source>
        <dbReference type="ARBA" id="ARBA00023212"/>
    </source>
</evidence>
<comment type="subcellular location">
    <subcellularLocation>
        <location evidence="1">Cytoplasm</location>
        <location evidence="1">Cytoskeleton</location>
    </subcellularLocation>
</comment>
<dbReference type="GO" id="GO:0005856">
    <property type="term" value="C:cytoskeleton"/>
    <property type="evidence" value="ECO:0007669"/>
    <property type="project" value="UniProtKB-SubCell"/>
</dbReference>
<dbReference type="SUPFAM" id="SSF52540">
    <property type="entry name" value="P-loop containing nucleoside triphosphate hydrolases"/>
    <property type="match status" value="1"/>
</dbReference>
<feature type="binding site" evidence="5">
    <location>
        <begin position="90"/>
        <end position="97"/>
    </location>
    <ligand>
        <name>ATP</name>
        <dbReference type="ChEBI" id="CHEBI:30616"/>
    </ligand>
</feature>
<sequence length="299" mass="32060">MLRVCPSFIGESASVMKVDTKRKQVTLYDPSTVSHVSHSRRKMGVAAPKMFAFDGIYEPDASQSEVCSGSLVDIIQTVVNGSDGCLFTYGHAGLGKTFTMMGRDESDQTIGVLPCALAWLFRLISDQKQKTGTKFSVRVSAVEIVGRSENWRDLLAATTSTENGTNETVSPSVFLREGKSGGMQLLNPSELRASSAEKAAFYLDAALAARTRPSGDNGPDETKNSHMFFTVHIYRVEKHSKSTGGKVHGGRSRLHLIDLASCEGYTGSKKDGGASSMSIAGLGNVIIALINGAKHVPHK</sequence>
<feature type="domain" description="Kinesin motor" evidence="6">
    <location>
        <begin position="1"/>
        <end position="299"/>
    </location>
</feature>
<dbReference type="GO" id="GO:0005524">
    <property type="term" value="F:ATP binding"/>
    <property type="evidence" value="ECO:0007669"/>
    <property type="project" value="UniProtKB-UniRule"/>
</dbReference>
<evidence type="ECO:0000313" key="8">
    <source>
        <dbReference type="Proteomes" id="UP000001593"/>
    </source>
</evidence>
<dbReference type="PANTHER" id="PTHR21608">
    <property type="entry name" value="KINESIN-LIKE PROTEIN CG14535"/>
    <property type="match status" value="1"/>
</dbReference>
<evidence type="ECO:0000313" key="7">
    <source>
        <dbReference type="EMBL" id="EDO49027.1"/>
    </source>
</evidence>
<dbReference type="EMBL" id="DS469511">
    <property type="protein sequence ID" value="EDO49027.1"/>
    <property type="molecule type" value="Genomic_DNA"/>
</dbReference>
<protein>
    <recommendedName>
        <fullName evidence="6">Kinesin motor domain-containing protein</fullName>
    </recommendedName>
</protein>
<keyword evidence="2 5" id="KW-0547">Nucleotide-binding</keyword>
<dbReference type="GO" id="GO:0007018">
    <property type="term" value="P:microtubule-based movement"/>
    <property type="evidence" value="ECO:0007669"/>
    <property type="project" value="InterPro"/>
</dbReference>
<evidence type="ECO:0000259" key="6">
    <source>
        <dbReference type="PROSITE" id="PS50067"/>
    </source>
</evidence>
<dbReference type="PRINTS" id="PR00380">
    <property type="entry name" value="KINESINHEAVY"/>
</dbReference>
<reference evidence="7 8" key="1">
    <citation type="journal article" date="2007" name="Science">
        <title>Sea anemone genome reveals ancestral eumetazoan gene repertoire and genomic organization.</title>
        <authorList>
            <person name="Putnam N.H."/>
            <person name="Srivastava M."/>
            <person name="Hellsten U."/>
            <person name="Dirks B."/>
            <person name="Chapman J."/>
            <person name="Salamov A."/>
            <person name="Terry A."/>
            <person name="Shapiro H."/>
            <person name="Lindquist E."/>
            <person name="Kapitonov V.V."/>
            <person name="Jurka J."/>
            <person name="Genikhovich G."/>
            <person name="Grigoriev I.V."/>
            <person name="Lucas S.M."/>
            <person name="Steele R.E."/>
            <person name="Finnerty J.R."/>
            <person name="Technau U."/>
            <person name="Martindale M.Q."/>
            <person name="Rokhsar D.S."/>
        </authorList>
    </citation>
    <scope>NUCLEOTIDE SEQUENCE [LARGE SCALE GENOMIC DNA]</scope>
    <source>
        <strain evidence="8">CH2 X CH6</strain>
    </source>
</reference>
<dbReference type="PhylomeDB" id="A7RHS1"/>
<comment type="similarity">
    <text evidence="5">Belongs to the TRAFAC class myosin-kinesin ATPase superfamily. Kinesin family.</text>
</comment>
<keyword evidence="4" id="KW-0963">Cytoplasm</keyword>